<organism evidence="4">
    <name type="scientific">bioreactor metagenome</name>
    <dbReference type="NCBI Taxonomy" id="1076179"/>
    <lineage>
        <taxon>unclassified sequences</taxon>
        <taxon>metagenomes</taxon>
        <taxon>ecological metagenomes</taxon>
    </lineage>
</organism>
<dbReference type="GO" id="GO:0070041">
    <property type="term" value="F:rRNA (uridine-C5-)-methyltransferase activity"/>
    <property type="evidence" value="ECO:0007669"/>
    <property type="project" value="TreeGrafter"/>
</dbReference>
<dbReference type="FunFam" id="3.40.50.150:FF:000009">
    <property type="entry name" value="23S rRNA (Uracil(1939)-C(5))-methyltransferase RlmD"/>
    <property type="match status" value="1"/>
</dbReference>
<protein>
    <submittedName>
        <fullName evidence="4">23S rRNA (Uracil-C(5))-methyltransferase RlmCD</fullName>
        <ecNumber evidence="4">2.1.1.189</ecNumber>
    </submittedName>
</protein>
<comment type="caution">
    <text evidence="4">The sequence shown here is derived from an EMBL/GenBank/DDBJ whole genome shotgun (WGS) entry which is preliminary data.</text>
</comment>
<dbReference type="PANTHER" id="PTHR11061">
    <property type="entry name" value="RNA M5U METHYLTRANSFERASE"/>
    <property type="match status" value="1"/>
</dbReference>
<evidence type="ECO:0000256" key="1">
    <source>
        <dbReference type="ARBA" id="ARBA00022603"/>
    </source>
</evidence>
<name>A0A645GQS1_9ZZZZ</name>
<dbReference type="Pfam" id="PF05958">
    <property type="entry name" value="tRNA_U5-meth_tr"/>
    <property type="match status" value="1"/>
</dbReference>
<dbReference type="PROSITE" id="PS51687">
    <property type="entry name" value="SAM_MT_RNA_M5U"/>
    <property type="match status" value="1"/>
</dbReference>
<dbReference type="Gene3D" id="2.40.50.1070">
    <property type="match status" value="1"/>
</dbReference>
<dbReference type="GO" id="GO:0070475">
    <property type="term" value="P:rRNA base methylation"/>
    <property type="evidence" value="ECO:0007669"/>
    <property type="project" value="TreeGrafter"/>
</dbReference>
<sequence>MWQNFVVPDATFVGVIENENAKVGNTILGQNSRILYGQGELKEILNSREIHYDGTAFFQVNSYQAAQLFAFCSDCLEKEEENEALELYSGVGAMSLFLAPKFRRLTTIEEWPSAVEATKKNAALNKFSNIIAYEGKAEDIVSNLKQNFNTVILDPPRSGCDPKVIQQILEWKPEKVLYVACNPATLARDVALLHSGGYKLEKLQPFDMFPQTVHVECVVLMSSVEK</sequence>
<dbReference type="InterPro" id="IPR030391">
    <property type="entry name" value="MeTrfase_TrmA_CS"/>
</dbReference>
<evidence type="ECO:0000256" key="2">
    <source>
        <dbReference type="ARBA" id="ARBA00022679"/>
    </source>
</evidence>
<dbReference type="EMBL" id="VSSQ01075420">
    <property type="protein sequence ID" value="MPN26023.1"/>
    <property type="molecule type" value="Genomic_DNA"/>
</dbReference>
<accession>A0A645GQS1</accession>
<dbReference type="AlphaFoldDB" id="A0A645GQS1"/>
<dbReference type="PANTHER" id="PTHR11061:SF30">
    <property type="entry name" value="TRNA (URACIL(54)-C(5))-METHYLTRANSFERASE"/>
    <property type="match status" value="1"/>
</dbReference>
<proteinExistence type="predicted"/>
<evidence type="ECO:0000313" key="4">
    <source>
        <dbReference type="EMBL" id="MPN26023.1"/>
    </source>
</evidence>
<keyword evidence="1 4" id="KW-0489">Methyltransferase</keyword>
<dbReference type="CDD" id="cd02440">
    <property type="entry name" value="AdoMet_MTases"/>
    <property type="match status" value="1"/>
</dbReference>
<evidence type="ECO:0000256" key="3">
    <source>
        <dbReference type="ARBA" id="ARBA00022691"/>
    </source>
</evidence>
<dbReference type="InterPro" id="IPR030390">
    <property type="entry name" value="MeTrfase_TrmA_AS"/>
</dbReference>
<dbReference type="PROSITE" id="PS01231">
    <property type="entry name" value="TRMA_2"/>
    <property type="match status" value="1"/>
</dbReference>
<gene>
    <name evidence="4" type="primary">rlmCD_46</name>
    <name evidence="4" type="ORF">SDC9_173445</name>
</gene>
<dbReference type="InterPro" id="IPR029063">
    <property type="entry name" value="SAM-dependent_MTases_sf"/>
</dbReference>
<dbReference type="PROSITE" id="PS01230">
    <property type="entry name" value="TRMA_1"/>
    <property type="match status" value="1"/>
</dbReference>
<keyword evidence="2 4" id="KW-0808">Transferase</keyword>
<reference evidence="4" key="1">
    <citation type="submission" date="2019-08" db="EMBL/GenBank/DDBJ databases">
        <authorList>
            <person name="Kucharzyk K."/>
            <person name="Murdoch R.W."/>
            <person name="Higgins S."/>
            <person name="Loffler F."/>
        </authorList>
    </citation>
    <scope>NUCLEOTIDE SEQUENCE</scope>
</reference>
<dbReference type="NCBIfam" id="TIGR00479">
    <property type="entry name" value="rumA"/>
    <property type="match status" value="1"/>
</dbReference>
<keyword evidence="3" id="KW-0949">S-adenosyl-L-methionine</keyword>
<dbReference type="Gene3D" id="3.40.50.150">
    <property type="entry name" value="Vaccinia Virus protein VP39"/>
    <property type="match status" value="1"/>
</dbReference>
<dbReference type="InterPro" id="IPR010280">
    <property type="entry name" value="U5_MeTrfase_fam"/>
</dbReference>
<dbReference type="EC" id="2.1.1.189" evidence="4"/>
<dbReference type="SUPFAM" id="SSF53335">
    <property type="entry name" value="S-adenosyl-L-methionine-dependent methyltransferases"/>
    <property type="match status" value="1"/>
</dbReference>